<evidence type="ECO:0000313" key="9">
    <source>
        <dbReference type="Proteomes" id="UP000322822"/>
    </source>
</evidence>
<dbReference type="InterPro" id="IPR000888">
    <property type="entry name" value="RmlC-like"/>
</dbReference>
<protein>
    <recommendedName>
        <fullName evidence="4 7">dTDP-4-dehydrorhamnose 3,5-epimerase</fullName>
        <ecNumber evidence="3 7">5.1.3.13</ecNumber>
    </recommendedName>
    <alternativeName>
        <fullName evidence="7">Thymidine diphospho-4-keto-rhamnose 3,5-epimerase</fullName>
    </alternativeName>
</protein>
<feature type="active site" description="Proton donor" evidence="5">
    <location>
        <position position="131"/>
    </location>
</feature>
<dbReference type="PANTHER" id="PTHR21047">
    <property type="entry name" value="DTDP-6-DEOXY-D-GLUCOSE-3,5 EPIMERASE"/>
    <property type="match status" value="1"/>
</dbReference>
<dbReference type="GO" id="GO:0000271">
    <property type="term" value="P:polysaccharide biosynthetic process"/>
    <property type="evidence" value="ECO:0007669"/>
    <property type="project" value="TreeGrafter"/>
</dbReference>
<evidence type="ECO:0000256" key="5">
    <source>
        <dbReference type="PIRSR" id="PIRSR600888-1"/>
    </source>
</evidence>
<keyword evidence="7 8" id="KW-0413">Isomerase</keyword>
<comment type="catalytic activity">
    <reaction evidence="1 7">
        <text>dTDP-4-dehydro-6-deoxy-alpha-D-glucose = dTDP-4-dehydro-beta-L-rhamnose</text>
        <dbReference type="Rhea" id="RHEA:16969"/>
        <dbReference type="ChEBI" id="CHEBI:57649"/>
        <dbReference type="ChEBI" id="CHEBI:62830"/>
        <dbReference type="EC" id="5.1.3.13"/>
    </reaction>
</comment>
<comment type="function">
    <text evidence="2 7">Catalyzes the epimerization of the C3' and C5'positions of dTDP-6-deoxy-D-xylo-4-hexulose, forming dTDP-6-deoxy-L-lyxo-4-hexulose.</text>
</comment>
<dbReference type="Proteomes" id="UP000322822">
    <property type="component" value="Chromosome 1"/>
</dbReference>
<evidence type="ECO:0000256" key="2">
    <source>
        <dbReference type="ARBA" id="ARBA00001997"/>
    </source>
</evidence>
<evidence type="ECO:0000313" key="8">
    <source>
        <dbReference type="EMBL" id="QET02612.1"/>
    </source>
</evidence>
<evidence type="ECO:0000256" key="4">
    <source>
        <dbReference type="ARBA" id="ARBA00019595"/>
    </source>
</evidence>
<dbReference type="InterPro" id="IPR014710">
    <property type="entry name" value="RmlC-like_jellyroll"/>
</dbReference>
<dbReference type="RefSeq" id="WP_150372643.1">
    <property type="nucleotide sequence ID" value="NZ_CP044065.1"/>
</dbReference>
<dbReference type="EC" id="5.1.3.13" evidence="3 7"/>
<dbReference type="NCBIfam" id="TIGR01221">
    <property type="entry name" value="rmlC"/>
    <property type="match status" value="1"/>
</dbReference>
<comment type="pathway">
    <text evidence="7">Carbohydrate biosynthesis; dTDP-L-rhamnose biosynthesis.</text>
</comment>
<dbReference type="InterPro" id="IPR011051">
    <property type="entry name" value="RmlC_Cupin_sf"/>
</dbReference>
<evidence type="ECO:0000256" key="7">
    <source>
        <dbReference type="RuleBase" id="RU364069"/>
    </source>
</evidence>
<accession>A0A5P2H3Q0</accession>
<evidence type="ECO:0000256" key="3">
    <source>
        <dbReference type="ARBA" id="ARBA00012098"/>
    </source>
</evidence>
<dbReference type="Gene3D" id="2.60.120.10">
    <property type="entry name" value="Jelly Rolls"/>
    <property type="match status" value="1"/>
</dbReference>
<organism evidence="8 9">
    <name type="scientific">Cupriavidus pauculus</name>
    <dbReference type="NCBI Taxonomy" id="82633"/>
    <lineage>
        <taxon>Bacteria</taxon>
        <taxon>Pseudomonadati</taxon>
        <taxon>Pseudomonadota</taxon>
        <taxon>Betaproteobacteria</taxon>
        <taxon>Burkholderiales</taxon>
        <taxon>Burkholderiaceae</taxon>
        <taxon>Cupriavidus</taxon>
    </lineage>
</organism>
<feature type="active site" description="Proton acceptor" evidence="5">
    <location>
        <position position="62"/>
    </location>
</feature>
<dbReference type="AlphaFoldDB" id="A0A5P2H3Q0"/>
<dbReference type="GO" id="GO:0005829">
    <property type="term" value="C:cytosol"/>
    <property type="evidence" value="ECO:0007669"/>
    <property type="project" value="TreeGrafter"/>
</dbReference>
<dbReference type="SUPFAM" id="SSF51182">
    <property type="entry name" value="RmlC-like cupins"/>
    <property type="match status" value="1"/>
</dbReference>
<dbReference type="UniPathway" id="UPA00124"/>
<reference evidence="8 9" key="1">
    <citation type="submission" date="2019-09" db="EMBL/GenBank/DDBJ databases">
        <title>FDA dAtabase for Regulatory Grade micrObial Sequences (FDA-ARGOS): Supporting development and validation of Infectious Disease Dx tests.</title>
        <authorList>
            <person name="Sciortino C."/>
            <person name="Tallon L."/>
            <person name="Sadzewicz L."/>
            <person name="Vavikolanu K."/>
            <person name="Mehta A."/>
            <person name="Aluvathingal J."/>
            <person name="Nadendla S."/>
            <person name="Nandy P."/>
            <person name="Geyer C."/>
            <person name="Yan Y."/>
            <person name="Sichtig H."/>
        </authorList>
    </citation>
    <scope>NUCLEOTIDE SEQUENCE [LARGE SCALE GENOMIC DNA]</scope>
    <source>
        <strain evidence="8 9">FDAARGOS_664</strain>
    </source>
</reference>
<name>A0A5P2H3Q0_9BURK</name>
<dbReference type="CDD" id="cd00438">
    <property type="entry name" value="cupin_RmlC"/>
    <property type="match status" value="1"/>
</dbReference>
<comment type="similarity">
    <text evidence="7">Belongs to the dTDP-4-dehydrorhamnose 3,5-epimerase family.</text>
</comment>
<dbReference type="EMBL" id="CP044065">
    <property type="protein sequence ID" value="QET02612.1"/>
    <property type="molecule type" value="Genomic_DNA"/>
</dbReference>
<dbReference type="Pfam" id="PF00908">
    <property type="entry name" value="dTDP_sugar_isom"/>
    <property type="match status" value="1"/>
</dbReference>
<dbReference type="OrthoDB" id="9800680at2"/>
<comment type="subunit">
    <text evidence="7">Homodimer.</text>
</comment>
<sequence length="181" mass="20288">MKVLQTAIPEVLILQPAVHADARGWFFEGYNRRAFAAAAGVDPEFVQDNHSRSSRGTLRGLHYQLARPQGKLVRVTEGEIYDVAVDIRRASPTFGQWTGHRLRADDHEMTWIPAGFAHGFLVLSEFAEVSYKVTDYYDAASERSILWNDPAIGIDWPDVDHLLLSDKDRAASPFATAEVYA</sequence>
<evidence type="ECO:0000256" key="1">
    <source>
        <dbReference type="ARBA" id="ARBA00001298"/>
    </source>
</evidence>
<proteinExistence type="inferred from homology"/>
<feature type="site" description="Participates in a stacking interaction with the thymidine ring of dTDP-4-oxo-6-deoxyglucose" evidence="6">
    <location>
        <position position="137"/>
    </location>
</feature>
<gene>
    <name evidence="8" type="primary">rfbC</name>
    <name evidence="8" type="ORF">FOB72_11555</name>
</gene>
<evidence type="ECO:0000256" key="6">
    <source>
        <dbReference type="PIRSR" id="PIRSR600888-3"/>
    </source>
</evidence>
<dbReference type="GO" id="GO:0019305">
    <property type="term" value="P:dTDP-rhamnose biosynthetic process"/>
    <property type="evidence" value="ECO:0007669"/>
    <property type="project" value="UniProtKB-UniRule"/>
</dbReference>
<dbReference type="GO" id="GO:0008830">
    <property type="term" value="F:dTDP-4-dehydrorhamnose 3,5-epimerase activity"/>
    <property type="evidence" value="ECO:0007669"/>
    <property type="project" value="UniProtKB-UniRule"/>
</dbReference>
<dbReference type="PANTHER" id="PTHR21047:SF2">
    <property type="entry name" value="THYMIDINE DIPHOSPHO-4-KETO-RHAMNOSE 3,5-EPIMERASE"/>
    <property type="match status" value="1"/>
</dbReference>